<proteinExistence type="predicted"/>
<keyword evidence="2" id="KW-1185">Reference proteome</keyword>
<dbReference type="EMBL" id="JAGKSQ010000004">
    <property type="protein sequence ID" value="MBP3951593.1"/>
    <property type="molecule type" value="Genomic_DNA"/>
</dbReference>
<comment type="caution">
    <text evidence="1">The sequence shown here is derived from an EMBL/GenBank/DDBJ whole genome shotgun (WGS) entry which is preliminary data.</text>
</comment>
<evidence type="ECO:0000313" key="1">
    <source>
        <dbReference type="EMBL" id="MBP3951593.1"/>
    </source>
</evidence>
<name>A0A940WTR6_9BACI</name>
<reference evidence="1" key="1">
    <citation type="submission" date="2021-03" db="EMBL/GenBank/DDBJ databases">
        <title>Bacillus suaedae sp. nov., isolated from Suaeda aralocaspica.</title>
        <authorList>
            <person name="Lei R.F.R."/>
        </authorList>
    </citation>
    <scope>NUCLEOTIDE SEQUENCE</scope>
    <source>
        <strain evidence="1">YZJH907-2</strain>
    </source>
</reference>
<dbReference type="RefSeq" id="WP_210597294.1">
    <property type="nucleotide sequence ID" value="NZ_JAGKSQ010000004.1"/>
</dbReference>
<dbReference type="AlphaFoldDB" id="A0A940WTR6"/>
<sequence length="60" mass="6505">MNKMLQGIAFVLLGTTFLLVALSVTGPSILWAASLGTSVIFNLVGTVKLVQYLKNCKKEY</sequence>
<protein>
    <submittedName>
        <fullName evidence="1">Uncharacterized protein</fullName>
    </submittedName>
</protein>
<dbReference type="Proteomes" id="UP000678228">
    <property type="component" value="Unassembled WGS sequence"/>
</dbReference>
<evidence type="ECO:0000313" key="2">
    <source>
        <dbReference type="Proteomes" id="UP000678228"/>
    </source>
</evidence>
<accession>A0A940WTR6</accession>
<organism evidence="1 2">
    <name type="scientific">Halalkalibacter suaedae</name>
    <dbReference type="NCBI Taxonomy" id="2822140"/>
    <lineage>
        <taxon>Bacteria</taxon>
        <taxon>Bacillati</taxon>
        <taxon>Bacillota</taxon>
        <taxon>Bacilli</taxon>
        <taxon>Bacillales</taxon>
        <taxon>Bacillaceae</taxon>
        <taxon>Halalkalibacter</taxon>
    </lineage>
</organism>
<gene>
    <name evidence="1" type="ORF">J7W16_10635</name>
</gene>